<dbReference type="Gene3D" id="3.40.50.720">
    <property type="entry name" value="NAD(P)-binding Rossmann-like Domain"/>
    <property type="match status" value="1"/>
</dbReference>
<dbReference type="RefSeq" id="WP_011491381.1">
    <property type="nucleotide sequence ID" value="NC_007952.1"/>
</dbReference>
<dbReference type="PANTHER" id="PTHR43976:SF16">
    <property type="entry name" value="SHORT-CHAIN DEHYDROGENASE_REDUCTASE FAMILY PROTEIN"/>
    <property type="match status" value="1"/>
</dbReference>
<dbReference type="InterPro" id="IPR002347">
    <property type="entry name" value="SDR_fam"/>
</dbReference>
<dbReference type="InterPro" id="IPR051911">
    <property type="entry name" value="SDR_oxidoreductase"/>
</dbReference>
<dbReference type="GO" id="GO:0016491">
    <property type="term" value="F:oxidoreductase activity"/>
    <property type="evidence" value="ECO:0007669"/>
    <property type="project" value="UniProtKB-KW"/>
</dbReference>
<keyword evidence="2" id="KW-0560">Oxidoreductase</keyword>
<evidence type="ECO:0000256" key="4">
    <source>
        <dbReference type="SAM" id="MobiDB-lite"/>
    </source>
</evidence>
<keyword evidence="7" id="KW-1185">Reference proteome</keyword>
<evidence type="ECO:0000259" key="5">
    <source>
        <dbReference type="SMART" id="SM00822"/>
    </source>
</evidence>
<dbReference type="Pfam" id="PF00106">
    <property type="entry name" value="adh_short"/>
    <property type="match status" value="1"/>
</dbReference>
<name>Q13PG0_PARXL</name>
<dbReference type="NCBIfam" id="NF004824">
    <property type="entry name" value="PRK06180.1"/>
    <property type="match status" value="1"/>
</dbReference>
<feature type="region of interest" description="Disordered" evidence="4">
    <location>
        <begin position="198"/>
        <end position="221"/>
    </location>
</feature>
<sequence length="284" mass="30334">MTTWMITGCSSGIGRHLAQAVLQAGFNAIVTARDPQSIQDIVAAYPDTAVAAALDVTNRAQIDAAVELAHTRFGGVDVLINNAGHGYRAAVEEADEQEVEALFNSNFFGAVSVIKAVLPGMRARRAGTIVNVSSIAVWLGMPGSGYYSATKFALEGLSDALRKEVEPLGIKVMVVEPGAFRTDFAGRSLQQAKASIRDYASTAGPRRKENDRTDGTQPGDPVRAAAAIVKAVTGEHLPFRLLLGTDAVQTVKAELEARLQEIEDLKQLSRSTDFPDERTPPSEQ</sequence>
<evidence type="ECO:0000313" key="7">
    <source>
        <dbReference type="Proteomes" id="UP000001817"/>
    </source>
</evidence>
<dbReference type="KEGG" id="bxb:DR64_7251"/>
<dbReference type="InterPro" id="IPR036291">
    <property type="entry name" value="NAD(P)-bd_dom_sf"/>
</dbReference>
<dbReference type="Proteomes" id="UP000001817">
    <property type="component" value="Chromosome 2"/>
</dbReference>
<dbReference type="PRINTS" id="PR00081">
    <property type="entry name" value="GDHRDH"/>
</dbReference>
<dbReference type="eggNOG" id="COG4221">
    <property type="taxonomic scope" value="Bacteria"/>
</dbReference>
<evidence type="ECO:0000256" key="3">
    <source>
        <dbReference type="RuleBase" id="RU000363"/>
    </source>
</evidence>
<dbReference type="OrthoDB" id="9789083at2"/>
<accession>Q13PG0</accession>
<dbReference type="InterPro" id="IPR020904">
    <property type="entry name" value="Sc_DH/Rdtase_CS"/>
</dbReference>
<dbReference type="EMBL" id="CP000271">
    <property type="protein sequence ID" value="ABE34029.1"/>
    <property type="molecule type" value="Genomic_DNA"/>
</dbReference>
<evidence type="ECO:0000313" key="6">
    <source>
        <dbReference type="EMBL" id="ABE34029.1"/>
    </source>
</evidence>
<protein>
    <submittedName>
        <fullName evidence="6">Short-chain dehydrogenase/reductase SDR</fullName>
    </submittedName>
</protein>
<evidence type="ECO:0000256" key="1">
    <source>
        <dbReference type="ARBA" id="ARBA00006484"/>
    </source>
</evidence>
<dbReference type="SUPFAM" id="SSF51735">
    <property type="entry name" value="NAD(P)-binding Rossmann-fold domains"/>
    <property type="match status" value="1"/>
</dbReference>
<dbReference type="PATRIC" id="fig|266265.5.peg.5786"/>
<dbReference type="KEGG" id="bxe:Bxe_B1950"/>
<comment type="similarity">
    <text evidence="1 3">Belongs to the short-chain dehydrogenases/reductases (SDR) family.</text>
</comment>
<organism evidence="6 7">
    <name type="scientific">Paraburkholderia xenovorans (strain LB400)</name>
    <dbReference type="NCBI Taxonomy" id="266265"/>
    <lineage>
        <taxon>Bacteria</taxon>
        <taxon>Pseudomonadati</taxon>
        <taxon>Pseudomonadota</taxon>
        <taxon>Betaproteobacteria</taxon>
        <taxon>Burkholderiales</taxon>
        <taxon>Burkholderiaceae</taxon>
        <taxon>Paraburkholderia</taxon>
    </lineage>
</organism>
<dbReference type="SMART" id="SM00822">
    <property type="entry name" value="PKS_KR"/>
    <property type="match status" value="1"/>
</dbReference>
<reference evidence="6 7" key="1">
    <citation type="journal article" date="2006" name="Proc. Natl. Acad. Sci. U.S.A.">
        <title>Burkholderia xenovorans LB400 harbors a multi-replicon, 9.73-Mbp genome shaped for versatility.</title>
        <authorList>
            <person name="Chain P.S."/>
            <person name="Denef V.J."/>
            <person name="Konstantinidis K.T."/>
            <person name="Vergez L.M."/>
            <person name="Agullo L."/>
            <person name="Reyes V.L."/>
            <person name="Hauser L."/>
            <person name="Cordova M."/>
            <person name="Gomez L."/>
            <person name="Gonzalez M."/>
            <person name="Land M."/>
            <person name="Lao V."/>
            <person name="Larimer F."/>
            <person name="LiPuma J.J."/>
            <person name="Mahenthiralingam E."/>
            <person name="Malfatti S.A."/>
            <person name="Marx C.J."/>
            <person name="Parnell J.J."/>
            <person name="Ramette A."/>
            <person name="Richardson P."/>
            <person name="Seeger M."/>
            <person name="Smith D."/>
            <person name="Spilker T."/>
            <person name="Sul W.J."/>
            <person name="Tsoi T.V."/>
            <person name="Ulrich L.E."/>
            <person name="Zhulin I.B."/>
            <person name="Tiedje J.M."/>
        </authorList>
    </citation>
    <scope>NUCLEOTIDE SEQUENCE [LARGE SCALE GENOMIC DNA]</scope>
    <source>
        <strain evidence="6 7">LB400</strain>
    </source>
</reference>
<proteinExistence type="inferred from homology"/>
<dbReference type="AlphaFoldDB" id="Q13PG0"/>
<dbReference type="InterPro" id="IPR057326">
    <property type="entry name" value="KR_dom"/>
</dbReference>
<feature type="domain" description="Ketoreductase" evidence="5">
    <location>
        <begin position="2"/>
        <end position="178"/>
    </location>
</feature>
<evidence type="ECO:0000256" key="2">
    <source>
        <dbReference type="ARBA" id="ARBA00023002"/>
    </source>
</evidence>
<feature type="region of interest" description="Disordered" evidence="4">
    <location>
        <begin position="264"/>
        <end position="284"/>
    </location>
</feature>
<dbReference type="PROSITE" id="PS00061">
    <property type="entry name" value="ADH_SHORT"/>
    <property type="match status" value="1"/>
</dbReference>
<dbReference type="PRINTS" id="PR00080">
    <property type="entry name" value="SDRFAMILY"/>
</dbReference>
<gene>
    <name evidence="6" type="ORF">Bxe_B1950</name>
</gene>
<dbReference type="PANTHER" id="PTHR43976">
    <property type="entry name" value="SHORT CHAIN DEHYDROGENASE"/>
    <property type="match status" value="1"/>
</dbReference>
<dbReference type="STRING" id="266265.Bxe_B1950"/>
<dbReference type="CDD" id="cd05374">
    <property type="entry name" value="17beta-HSD-like_SDR_c"/>
    <property type="match status" value="1"/>
</dbReference>